<dbReference type="Pfam" id="PF04290">
    <property type="entry name" value="DctQ"/>
    <property type="match status" value="1"/>
</dbReference>
<comment type="similarity">
    <text evidence="8">Belongs to the TRAP transporter small permease family.</text>
</comment>
<proteinExistence type="inferred from homology"/>
<comment type="caution">
    <text evidence="11">The sequence shown here is derived from an EMBL/GenBank/DDBJ whole genome shotgun (WGS) entry which is preliminary data.</text>
</comment>
<evidence type="ECO:0000256" key="2">
    <source>
        <dbReference type="ARBA" id="ARBA00022448"/>
    </source>
</evidence>
<keyword evidence="4" id="KW-0997">Cell inner membrane</keyword>
<keyword evidence="6 9" id="KW-1133">Transmembrane helix</keyword>
<reference evidence="12" key="1">
    <citation type="journal article" date="2019" name="Int. J. Syst. Evol. Microbiol.">
        <title>The Global Catalogue of Microorganisms (GCM) 10K type strain sequencing project: providing services to taxonomists for standard genome sequencing and annotation.</title>
        <authorList>
            <consortium name="The Broad Institute Genomics Platform"/>
            <consortium name="The Broad Institute Genome Sequencing Center for Infectious Disease"/>
            <person name="Wu L."/>
            <person name="Ma J."/>
        </authorList>
    </citation>
    <scope>NUCLEOTIDE SEQUENCE [LARGE SCALE GENOMIC DNA]</scope>
    <source>
        <strain evidence="12">JCM 3389</strain>
    </source>
</reference>
<feature type="transmembrane region" description="Helical" evidence="9">
    <location>
        <begin position="44"/>
        <end position="62"/>
    </location>
</feature>
<evidence type="ECO:0000256" key="4">
    <source>
        <dbReference type="ARBA" id="ARBA00022519"/>
    </source>
</evidence>
<keyword evidence="2" id="KW-0813">Transport</keyword>
<keyword evidence="7 9" id="KW-0472">Membrane</keyword>
<gene>
    <name evidence="11" type="ORF">ACFSJE_04815</name>
</gene>
<dbReference type="InterPro" id="IPR055348">
    <property type="entry name" value="DctQ"/>
</dbReference>
<keyword evidence="5 9" id="KW-0812">Transmembrane</keyword>
<accession>A0ABW4XW34</accession>
<keyword evidence="12" id="KW-1185">Reference proteome</keyword>
<dbReference type="InterPro" id="IPR007387">
    <property type="entry name" value="TRAP_DctQ"/>
</dbReference>
<evidence type="ECO:0000256" key="8">
    <source>
        <dbReference type="ARBA" id="ARBA00038436"/>
    </source>
</evidence>
<dbReference type="EMBL" id="JBHUHU010000001">
    <property type="protein sequence ID" value="MFD2099085.1"/>
    <property type="molecule type" value="Genomic_DNA"/>
</dbReference>
<evidence type="ECO:0000313" key="12">
    <source>
        <dbReference type="Proteomes" id="UP001597342"/>
    </source>
</evidence>
<feature type="transmembrane region" description="Helical" evidence="9">
    <location>
        <begin position="123"/>
        <end position="142"/>
    </location>
</feature>
<evidence type="ECO:0000313" key="11">
    <source>
        <dbReference type="EMBL" id="MFD2099085.1"/>
    </source>
</evidence>
<evidence type="ECO:0000259" key="10">
    <source>
        <dbReference type="Pfam" id="PF04290"/>
    </source>
</evidence>
<keyword evidence="3" id="KW-1003">Cell membrane</keyword>
<dbReference type="PANTHER" id="PTHR35011">
    <property type="entry name" value="2,3-DIKETO-L-GULONATE TRAP TRANSPORTER SMALL PERMEASE PROTEIN YIAM"/>
    <property type="match status" value="1"/>
</dbReference>
<dbReference type="Proteomes" id="UP001597342">
    <property type="component" value="Unassembled WGS sequence"/>
</dbReference>
<evidence type="ECO:0000256" key="3">
    <source>
        <dbReference type="ARBA" id="ARBA00022475"/>
    </source>
</evidence>
<feature type="transmembrane region" description="Helical" evidence="9">
    <location>
        <begin position="12"/>
        <end position="32"/>
    </location>
</feature>
<dbReference type="RefSeq" id="WP_379829848.1">
    <property type="nucleotide sequence ID" value="NZ_JBHUHU010000001.1"/>
</dbReference>
<evidence type="ECO:0000256" key="5">
    <source>
        <dbReference type="ARBA" id="ARBA00022692"/>
    </source>
</evidence>
<evidence type="ECO:0000256" key="7">
    <source>
        <dbReference type="ARBA" id="ARBA00023136"/>
    </source>
</evidence>
<comment type="subcellular location">
    <subcellularLocation>
        <location evidence="1">Cell inner membrane</location>
        <topology evidence="1">Multi-pass membrane protein</topology>
    </subcellularLocation>
</comment>
<sequence length="156" mass="18113">MKHIIDKMVDGLLALILGSMSLIVAANVFFRFVLNASLYWVDEVAQILLVWLTFIGAALAIREKAHYVLNFLSEKLKGKAQRPFYILQQVLILFSIILLLYYGSIVVWKIRYWVMPATEISRMFVYIACPLGCALMLYYALWGIRSEYINKKEHQE</sequence>
<evidence type="ECO:0000256" key="1">
    <source>
        <dbReference type="ARBA" id="ARBA00004429"/>
    </source>
</evidence>
<evidence type="ECO:0000256" key="6">
    <source>
        <dbReference type="ARBA" id="ARBA00022989"/>
    </source>
</evidence>
<organism evidence="11 12">
    <name type="scientific">Flagellimonas iocasae</name>
    <dbReference type="NCBI Taxonomy" id="2055905"/>
    <lineage>
        <taxon>Bacteria</taxon>
        <taxon>Pseudomonadati</taxon>
        <taxon>Bacteroidota</taxon>
        <taxon>Flavobacteriia</taxon>
        <taxon>Flavobacteriales</taxon>
        <taxon>Flavobacteriaceae</taxon>
        <taxon>Flagellimonas</taxon>
    </lineage>
</organism>
<dbReference type="PANTHER" id="PTHR35011:SF2">
    <property type="entry name" value="2,3-DIKETO-L-GULONATE TRAP TRANSPORTER SMALL PERMEASE PROTEIN YIAM"/>
    <property type="match status" value="1"/>
</dbReference>
<name>A0ABW4XW34_9FLAO</name>
<evidence type="ECO:0000256" key="9">
    <source>
        <dbReference type="SAM" id="Phobius"/>
    </source>
</evidence>
<feature type="transmembrane region" description="Helical" evidence="9">
    <location>
        <begin position="83"/>
        <end position="103"/>
    </location>
</feature>
<protein>
    <submittedName>
        <fullName evidence="11">TRAP transporter small permease</fullName>
    </submittedName>
</protein>
<feature type="domain" description="Tripartite ATP-independent periplasmic transporters DctQ component" evidence="10">
    <location>
        <begin position="20"/>
        <end position="141"/>
    </location>
</feature>